<dbReference type="PANTHER" id="PTHR30548">
    <property type="entry name" value="2-HYDROXYGLUTARYL-COA DEHYDRATASE, D-COMPONENT-RELATED"/>
    <property type="match status" value="1"/>
</dbReference>
<dbReference type="PANTHER" id="PTHR30548:SF5">
    <property type="entry name" value="SUBUNIT OF OXYGEN-SENSITIVE 2-HYDROXYISOCAPROYL-COA DEHYDRATASE"/>
    <property type="match status" value="1"/>
</dbReference>
<evidence type="ECO:0000313" key="5">
    <source>
        <dbReference type="EMBL" id="VAW06810.1"/>
    </source>
</evidence>
<protein>
    <recommendedName>
        <fullName evidence="6">Benzoyl-CoA reductase</fullName>
    </recommendedName>
</protein>
<gene>
    <name evidence="5" type="ORF">MNBD_ACTINO01-2445</name>
</gene>
<dbReference type="EMBL" id="UOEI01000489">
    <property type="protein sequence ID" value="VAW06810.1"/>
    <property type="molecule type" value="Genomic_DNA"/>
</dbReference>
<evidence type="ECO:0000256" key="1">
    <source>
        <dbReference type="ARBA" id="ARBA00005806"/>
    </source>
</evidence>
<organism evidence="5">
    <name type="scientific">hydrothermal vent metagenome</name>
    <dbReference type="NCBI Taxonomy" id="652676"/>
    <lineage>
        <taxon>unclassified sequences</taxon>
        <taxon>metagenomes</taxon>
        <taxon>ecological metagenomes</taxon>
    </lineage>
</organism>
<dbReference type="GO" id="GO:0051536">
    <property type="term" value="F:iron-sulfur cluster binding"/>
    <property type="evidence" value="ECO:0007669"/>
    <property type="project" value="UniProtKB-KW"/>
</dbReference>
<sequence>MTMTVTRTFDEWRNKSLDDALLECRDMVESPDFETVQRWRDAGGKVAGHFQVYFPEEIIHAAGMLPFKVRGAPMEPNQADSHFGSYLCSILKTSLEMALSNQVEMELFISHPICDAARNLAAIWGRNVDYPSQILYLPQNPNSSGSVEYLRHEYDRIRRIAEEVSGTEITDEALRNSIEVFNENRRLMRELYEIKRETPWLIAAEDAYALVSLAGMIPREEHNELLSTLLPLIKERTIKAEDRIRVVFEGGFCEQPPFDLIRMLGRTVYVVDDDFMIGLRWLTADVATDDDPLENLAYSYIEHSSYSPVQHDTRKPKEDMLLARIRESRADAAILAAAKMCEPGLEEQVTYTHALDEEGISYFLSEFEENMNSFDQLELQVATFVEHLLFA</sequence>
<dbReference type="GO" id="GO:0046872">
    <property type="term" value="F:metal ion binding"/>
    <property type="evidence" value="ECO:0007669"/>
    <property type="project" value="UniProtKB-KW"/>
</dbReference>
<comment type="similarity">
    <text evidence="1">Belongs to the FldB/FldC dehydratase alpha/beta subunit family.</text>
</comment>
<evidence type="ECO:0000256" key="2">
    <source>
        <dbReference type="ARBA" id="ARBA00022723"/>
    </source>
</evidence>
<accession>A0A3B0SQQ4</accession>
<dbReference type="AlphaFoldDB" id="A0A3B0SQQ4"/>
<keyword evidence="4" id="KW-0411">Iron-sulfur</keyword>
<name>A0A3B0SQQ4_9ZZZZ</name>
<dbReference type="Gene3D" id="3.40.50.11890">
    <property type="match status" value="1"/>
</dbReference>
<reference evidence="5" key="1">
    <citation type="submission" date="2018-06" db="EMBL/GenBank/DDBJ databases">
        <authorList>
            <person name="Zhirakovskaya E."/>
        </authorList>
    </citation>
    <scope>NUCLEOTIDE SEQUENCE</scope>
</reference>
<keyword evidence="3" id="KW-0408">Iron</keyword>
<dbReference type="Pfam" id="PF06050">
    <property type="entry name" value="HGD-D"/>
    <property type="match status" value="1"/>
</dbReference>
<evidence type="ECO:0008006" key="6">
    <source>
        <dbReference type="Google" id="ProtNLM"/>
    </source>
</evidence>
<proteinExistence type="inferred from homology"/>
<dbReference type="InterPro" id="IPR010327">
    <property type="entry name" value="FldB/FldC_alpha/beta"/>
</dbReference>
<dbReference type="Gene3D" id="1.20.1270.370">
    <property type="match status" value="1"/>
</dbReference>
<evidence type="ECO:0000256" key="4">
    <source>
        <dbReference type="ARBA" id="ARBA00023014"/>
    </source>
</evidence>
<evidence type="ECO:0000256" key="3">
    <source>
        <dbReference type="ARBA" id="ARBA00023004"/>
    </source>
</evidence>
<keyword evidence="2" id="KW-0479">Metal-binding</keyword>
<dbReference type="Gene3D" id="3.40.50.11900">
    <property type="match status" value="1"/>
</dbReference>